<feature type="transmembrane region" description="Helical" evidence="1">
    <location>
        <begin position="69"/>
        <end position="85"/>
    </location>
</feature>
<comment type="caution">
    <text evidence="2">The sequence shown here is derived from an EMBL/GenBank/DDBJ whole genome shotgun (WGS) entry which is preliminary data.</text>
</comment>
<feature type="transmembrane region" description="Helical" evidence="1">
    <location>
        <begin position="45"/>
        <end position="63"/>
    </location>
</feature>
<proteinExistence type="predicted"/>
<sequence>MTPVAGASVSGSNFADFGVHLAVDAVAVVILAVGIYLPRHARRDLMTAMVCFNVALFVVLATIDVRSTDVGVGFGLFALLSIITLRSETFSTIELGYLFVAIVVGVVNALEVGGRFLDWRNEGFAALLTAVALVAVYAADHPRLSRATGHQQVTLDRVHADPALLRADLEERLHVTVTSASVLHTDYVAETMLVDVRYRHRPAASAAPRGPRGTP</sequence>
<evidence type="ECO:0000313" key="2">
    <source>
        <dbReference type="EMBL" id="MEX0428435.1"/>
    </source>
</evidence>
<gene>
    <name evidence="2" type="ORF">AB3X52_12460</name>
</gene>
<protein>
    <submittedName>
        <fullName evidence="2">DUF4956 domain-containing protein</fullName>
    </submittedName>
</protein>
<dbReference type="InterPro" id="IPR032531">
    <property type="entry name" value="DUF4956"/>
</dbReference>
<feature type="transmembrane region" description="Helical" evidence="1">
    <location>
        <begin position="123"/>
        <end position="139"/>
    </location>
</feature>
<accession>A0ABV3SZT1</accession>
<dbReference type="Proteomes" id="UP001556631">
    <property type="component" value="Unassembled WGS sequence"/>
</dbReference>
<evidence type="ECO:0000313" key="3">
    <source>
        <dbReference type="Proteomes" id="UP001556631"/>
    </source>
</evidence>
<feature type="transmembrane region" description="Helical" evidence="1">
    <location>
        <begin position="97"/>
        <end position="117"/>
    </location>
</feature>
<dbReference type="RefSeq" id="WP_367994405.1">
    <property type="nucleotide sequence ID" value="NZ_JBFPJR010000020.1"/>
</dbReference>
<evidence type="ECO:0000256" key="1">
    <source>
        <dbReference type="SAM" id="Phobius"/>
    </source>
</evidence>
<name>A0ABV3SZT1_9ACTN</name>
<feature type="transmembrane region" description="Helical" evidence="1">
    <location>
        <begin position="17"/>
        <end position="38"/>
    </location>
</feature>
<dbReference type="Pfam" id="PF16316">
    <property type="entry name" value="DUF4956"/>
    <property type="match status" value="1"/>
</dbReference>
<organism evidence="2 3">
    <name type="scientific">Nocardioides eburneus</name>
    <dbReference type="NCBI Taxonomy" id="3231482"/>
    <lineage>
        <taxon>Bacteria</taxon>
        <taxon>Bacillati</taxon>
        <taxon>Actinomycetota</taxon>
        <taxon>Actinomycetes</taxon>
        <taxon>Propionibacteriales</taxon>
        <taxon>Nocardioidaceae</taxon>
        <taxon>Nocardioides</taxon>
    </lineage>
</organism>
<dbReference type="EMBL" id="JBFPJR010000020">
    <property type="protein sequence ID" value="MEX0428435.1"/>
    <property type="molecule type" value="Genomic_DNA"/>
</dbReference>
<keyword evidence="1" id="KW-1133">Transmembrane helix</keyword>
<reference evidence="2 3" key="1">
    <citation type="submission" date="2024-07" db="EMBL/GenBank/DDBJ databases">
        <authorList>
            <person name="Lee S."/>
            <person name="Kang M."/>
        </authorList>
    </citation>
    <scope>NUCLEOTIDE SEQUENCE [LARGE SCALE GENOMIC DNA]</scope>
    <source>
        <strain evidence="2 3">DS6</strain>
    </source>
</reference>
<keyword evidence="1" id="KW-0812">Transmembrane</keyword>
<keyword evidence="3" id="KW-1185">Reference proteome</keyword>
<keyword evidence="1" id="KW-0472">Membrane</keyword>